<dbReference type="AlphaFoldDB" id="A0A915NBD3"/>
<feature type="compositionally biased region" description="Low complexity" evidence="1">
    <location>
        <begin position="111"/>
        <end position="120"/>
    </location>
</feature>
<feature type="transmembrane region" description="Helical" evidence="2">
    <location>
        <begin position="248"/>
        <end position="271"/>
    </location>
</feature>
<keyword evidence="2" id="KW-0472">Membrane</keyword>
<feature type="compositionally biased region" description="Basic and acidic residues" evidence="1">
    <location>
        <begin position="73"/>
        <end position="92"/>
    </location>
</feature>
<feature type="compositionally biased region" description="Basic and acidic residues" evidence="1">
    <location>
        <begin position="214"/>
        <end position="225"/>
    </location>
</feature>
<proteinExistence type="predicted"/>
<evidence type="ECO:0000256" key="2">
    <source>
        <dbReference type="SAM" id="Phobius"/>
    </source>
</evidence>
<feature type="compositionally biased region" description="Basic and acidic residues" evidence="1">
    <location>
        <begin position="39"/>
        <end position="58"/>
    </location>
</feature>
<evidence type="ECO:0000313" key="3">
    <source>
        <dbReference type="Proteomes" id="UP000887561"/>
    </source>
</evidence>
<keyword evidence="2" id="KW-1133">Transmembrane helix</keyword>
<keyword evidence="3" id="KW-1185">Reference proteome</keyword>
<evidence type="ECO:0000256" key="1">
    <source>
        <dbReference type="SAM" id="MobiDB-lite"/>
    </source>
</evidence>
<evidence type="ECO:0000313" key="4">
    <source>
        <dbReference type="WBParaSite" id="scaffold8598_cov223.g13198"/>
    </source>
</evidence>
<feature type="compositionally biased region" description="Basic and acidic residues" evidence="1">
    <location>
        <begin position="1"/>
        <end position="12"/>
    </location>
</feature>
<dbReference type="Proteomes" id="UP000887561">
    <property type="component" value="Unplaced"/>
</dbReference>
<reference evidence="4" key="1">
    <citation type="submission" date="2022-11" db="UniProtKB">
        <authorList>
            <consortium name="WormBaseParasite"/>
        </authorList>
    </citation>
    <scope>IDENTIFICATION</scope>
</reference>
<feature type="region of interest" description="Disordered" evidence="1">
    <location>
        <begin position="1"/>
        <end position="238"/>
    </location>
</feature>
<name>A0A915NBD3_MELJA</name>
<protein>
    <submittedName>
        <fullName evidence="4">Uncharacterized protein</fullName>
    </submittedName>
</protein>
<keyword evidence="2" id="KW-0812">Transmembrane</keyword>
<organism evidence="3 4">
    <name type="scientific">Meloidogyne javanica</name>
    <name type="common">Root-knot nematode worm</name>
    <dbReference type="NCBI Taxonomy" id="6303"/>
    <lineage>
        <taxon>Eukaryota</taxon>
        <taxon>Metazoa</taxon>
        <taxon>Ecdysozoa</taxon>
        <taxon>Nematoda</taxon>
        <taxon>Chromadorea</taxon>
        <taxon>Rhabditida</taxon>
        <taxon>Tylenchina</taxon>
        <taxon>Tylenchomorpha</taxon>
        <taxon>Tylenchoidea</taxon>
        <taxon>Meloidogynidae</taxon>
        <taxon>Meloidogyninae</taxon>
        <taxon>Meloidogyne</taxon>
        <taxon>Meloidogyne incognita group</taxon>
    </lineage>
</organism>
<accession>A0A915NBD3</accession>
<sequence length="284" mass="31383">MSQHDQPPKDGELYDQPPPAAPGKPEDSQLYDQPPPADEGEKKEKQRALKPAENKGEYEVISEEMMVSFMGSKPKDKKAGKQKEKQHGKSDTPKGQNASAPKKPAKKNADVEQPVVKAQPKPQPKRQKKVVVKNNMSQYDQPPKDGDLYDQPPPVAPGKQADSQLYDQPPPADEGEKKGKQQASKPAENKGDYEVITDEEINSIILSVKPPKKPSKENADVEKPAKAQQTAPQPKPKKKVEVKSKCCIATWGVLAFLTLALAIFTSLAAFCQLEETIPKEYPWF</sequence>
<dbReference type="WBParaSite" id="scaffold8598_cov223.g13198">
    <property type="protein sequence ID" value="scaffold8598_cov223.g13198"/>
    <property type="gene ID" value="scaffold8598_cov223.g13198"/>
</dbReference>